<evidence type="ECO:0000256" key="7">
    <source>
        <dbReference type="SAM" id="MobiDB-lite"/>
    </source>
</evidence>
<feature type="region of interest" description="Disordered" evidence="7">
    <location>
        <begin position="119"/>
        <end position="149"/>
    </location>
</feature>
<dbReference type="Gene3D" id="1.10.10.10">
    <property type="entry name" value="Winged helix-like DNA-binding domain superfamily/Winged helix DNA-binding domain"/>
    <property type="match status" value="1"/>
</dbReference>
<reference evidence="10 11" key="1">
    <citation type="submission" date="2024-09" db="EMBL/GenBank/DDBJ databases">
        <authorList>
            <person name="Sun Q."/>
            <person name="Mori K."/>
        </authorList>
    </citation>
    <scope>NUCLEOTIDE SEQUENCE [LARGE SCALE GENOMIC DNA]</scope>
    <source>
        <strain evidence="10 11">CCM 7759</strain>
    </source>
</reference>
<dbReference type="InterPro" id="IPR039425">
    <property type="entry name" value="RNA_pol_sigma-70-like"/>
</dbReference>
<dbReference type="RefSeq" id="WP_377474575.1">
    <property type="nucleotide sequence ID" value="NZ_JBHLWN010000120.1"/>
</dbReference>
<evidence type="ECO:0000256" key="4">
    <source>
        <dbReference type="ARBA" id="ARBA00023125"/>
    </source>
</evidence>
<feature type="compositionally biased region" description="Basic and acidic residues" evidence="7">
    <location>
        <begin position="138"/>
        <end position="149"/>
    </location>
</feature>
<evidence type="ECO:0000256" key="5">
    <source>
        <dbReference type="ARBA" id="ARBA00023163"/>
    </source>
</evidence>
<dbReference type="SUPFAM" id="SSF88659">
    <property type="entry name" value="Sigma3 and sigma4 domains of RNA polymerase sigma factors"/>
    <property type="match status" value="1"/>
</dbReference>
<keyword evidence="11" id="KW-1185">Reference proteome</keyword>
<dbReference type="InterPro" id="IPR014284">
    <property type="entry name" value="RNA_pol_sigma-70_dom"/>
</dbReference>
<feature type="domain" description="RNA polymerase sigma factor 70 region 4 type 2" evidence="9">
    <location>
        <begin position="189"/>
        <end position="238"/>
    </location>
</feature>
<keyword evidence="5 6" id="KW-0804">Transcription</keyword>
<dbReference type="NCBIfam" id="TIGR02937">
    <property type="entry name" value="sigma70-ECF"/>
    <property type="match status" value="1"/>
</dbReference>
<evidence type="ECO:0000256" key="2">
    <source>
        <dbReference type="ARBA" id="ARBA00023015"/>
    </source>
</evidence>
<keyword evidence="3 6" id="KW-0731">Sigma factor</keyword>
<evidence type="ECO:0000259" key="9">
    <source>
        <dbReference type="Pfam" id="PF08281"/>
    </source>
</evidence>
<evidence type="ECO:0000256" key="3">
    <source>
        <dbReference type="ARBA" id="ARBA00023082"/>
    </source>
</evidence>
<name>A0ABV6DUT2_9BACL</name>
<organism evidence="10 11">
    <name type="scientific">Paenibacillus chartarius</name>
    <dbReference type="NCBI Taxonomy" id="747481"/>
    <lineage>
        <taxon>Bacteria</taxon>
        <taxon>Bacillati</taxon>
        <taxon>Bacillota</taxon>
        <taxon>Bacilli</taxon>
        <taxon>Bacillales</taxon>
        <taxon>Paenibacillaceae</taxon>
        <taxon>Paenibacillus</taxon>
    </lineage>
</organism>
<feature type="domain" description="RNA polymerase sigma-70 region 2" evidence="8">
    <location>
        <begin position="55"/>
        <end position="119"/>
    </location>
</feature>
<evidence type="ECO:0000256" key="6">
    <source>
        <dbReference type="RuleBase" id="RU000716"/>
    </source>
</evidence>
<comment type="similarity">
    <text evidence="1 6">Belongs to the sigma-70 factor family. ECF subfamily.</text>
</comment>
<dbReference type="PANTHER" id="PTHR43133:SF8">
    <property type="entry name" value="RNA POLYMERASE SIGMA FACTOR HI_1459-RELATED"/>
    <property type="match status" value="1"/>
</dbReference>
<evidence type="ECO:0000259" key="8">
    <source>
        <dbReference type="Pfam" id="PF04542"/>
    </source>
</evidence>
<dbReference type="SUPFAM" id="SSF88946">
    <property type="entry name" value="Sigma2 domain of RNA polymerase sigma factors"/>
    <property type="match status" value="1"/>
</dbReference>
<dbReference type="InterPro" id="IPR036388">
    <property type="entry name" value="WH-like_DNA-bd_sf"/>
</dbReference>
<evidence type="ECO:0000256" key="1">
    <source>
        <dbReference type="ARBA" id="ARBA00010641"/>
    </source>
</evidence>
<dbReference type="PROSITE" id="PS01063">
    <property type="entry name" value="SIGMA70_ECF"/>
    <property type="match status" value="1"/>
</dbReference>
<proteinExistence type="inferred from homology"/>
<dbReference type="InterPro" id="IPR013249">
    <property type="entry name" value="RNA_pol_sigma70_r4_t2"/>
</dbReference>
<protein>
    <recommendedName>
        <fullName evidence="6">RNA polymerase sigma factor</fullName>
    </recommendedName>
</protein>
<dbReference type="Gene3D" id="1.10.1740.10">
    <property type="match status" value="1"/>
</dbReference>
<dbReference type="InterPro" id="IPR007627">
    <property type="entry name" value="RNA_pol_sigma70_r2"/>
</dbReference>
<keyword evidence="4 6" id="KW-0238">DNA-binding</keyword>
<gene>
    <name evidence="10" type="ORF">ACFFK0_28870</name>
</gene>
<dbReference type="Pfam" id="PF08281">
    <property type="entry name" value="Sigma70_r4_2"/>
    <property type="match status" value="1"/>
</dbReference>
<evidence type="ECO:0000313" key="11">
    <source>
        <dbReference type="Proteomes" id="UP001589776"/>
    </source>
</evidence>
<dbReference type="Pfam" id="PF04542">
    <property type="entry name" value="Sigma70_r2"/>
    <property type="match status" value="1"/>
</dbReference>
<dbReference type="Proteomes" id="UP001589776">
    <property type="component" value="Unassembled WGS sequence"/>
</dbReference>
<dbReference type="EMBL" id="JBHLWN010000120">
    <property type="protein sequence ID" value="MFC0216415.1"/>
    <property type="molecule type" value="Genomic_DNA"/>
</dbReference>
<sequence>MRKGTDINIDTKPNLLAGRTAESGMLLPSEADRERAQRALVERARSGDHEAFGELVRMHRAQALGWAHALAQDTYLAEDIVQDALIRAFLHLGSLMDSGRFLPWLHRIVRNQAYTRLRRGGPYAKEQPMTSLPRSAGRAKEQADSDPHPADWGDIDRILFHLSRHAADEAQRRGDPTEALLRQEMLRGLHELLHCLSARERSVFEAHFFGELPPEEIASLLGTSKANVYNLLSRSRAKVQKERIRVSLCLYVQRRAALGLPKRRILAPPPDY</sequence>
<keyword evidence="2 6" id="KW-0805">Transcription regulation</keyword>
<dbReference type="CDD" id="cd06171">
    <property type="entry name" value="Sigma70_r4"/>
    <property type="match status" value="1"/>
</dbReference>
<accession>A0ABV6DUT2</accession>
<dbReference type="InterPro" id="IPR013325">
    <property type="entry name" value="RNA_pol_sigma_r2"/>
</dbReference>
<comment type="caution">
    <text evidence="10">The sequence shown here is derived from an EMBL/GenBank/DDBJ whole genome shotgun (WGS) entry which is preliminary data.</text>
</comment>
<dbReference type="PANTHER" id="PTHR43133">
    <property type="entry name" value="RNA POLYMERASE ECF-TYPE SIGMA FACTO"/>
    <property type="match status" value="1"/>
</dbReference>
<dbReference type="InterPro" id="IPR013324">
    <property type="entry name" value="RNA_pol_sigma_r3/r4-like"/>
</dbReference>
<evidence type="ECO:0000313" key="10">
    <source>
        <dbReference type="EMBL" id="MFC0216415.1"/>
    </source>
</evidence>
<dbReference type="InterPro" id="IPR000838">
    <property type="entry name" value="RNA_pol_sigma70_ECF_CS"/>
</dbReference>